<dbReference type="AlphaFoldDB" id="A0A0F8WIE9"/>
<feature type="compositionally biased region" description="Low complexity" evidence="1">
    <location>
        <begin position="132"/>
        <end position="147"/>
    </location>
</feature>
<proteinExistence type="predicted"/>
<reference evidence="2" key="1">
    <citation type="journal article" date="2015" name="Nature">
        <title>Complex archaea that bridge the gap between prokaryotes and eukaryotes.</title>
        <authorList>
            <person name="Spang A."/>
            <person name="Saw J.H."/>
            <person name="Jorgensen S.L."/>
            <person name="Zaremba-Niedzwiedzka K."/>
            <person name="Martijn J."/>
            <person name="Lind A.E."/>
            <person name="van Eijk R."/>
            <person name="Schleper C."/>
            <person name="Guy L."/>
            <person name="Ettema T.J."/>
        </authorList>
    </citation>
    <scope>NUCLEOTIDE SEQUENCE</scope>
</reference>
<feature type="non-terminal residue" evidence="2">
    <location>
        <position position="1"/>
    </location>
</feature>
<sequence length="193" mass="20139">PISEYSRKRGDRIGYYWWIPSSRRRRLLRTVHIDTNYCPAFVAEGHFGGVGEDLHPHAAGGDAGQGAPNRDAWRLGSPTRAACPCSAASLRSIGCSPTTSRPSTGSVPRAAAGRWTNGSCRPPSRTTTGSTAWSAAPWRPRPACRQAGARGVGHGREVTAEAEGQAPAQGGVVPVGGGHANGPTDRQGRPAGP</sequence>
<protein>
    <submittedName>
        <fullName evidence="2">Uncharacterized protein</fullName>
    </submittedName>
</protein>
<organism evidence="2">
    <name type="scientific">marine sediment metagenome</name>
    <dbReference type="NCBI Taxonomy" id="412755"/>
    <lineage>
        <taxon>unclassified sequences</taxon>
        <taxon>metagenomes</taxon>
        <taxon>ecological metagenomes</taxon>
    </lineage>
</organism>
<feature type="region of interest" description="Disordered" evidence="1">
    <location>
        <begin position="94"/>
        <end position="193"/>
    </location>
</feature>
<comment type="caution">
    <text evidence="2">The sequence shown here is derived from an EMBL/GenBank/DDBJ whole genome shotgun (WGS) entry which is preliminary data.</text>
</comment>
<feature type="compositionally biased region" description="Polar residues" evidence="1">
    <location>
        <begin position="95"/>
        <end position="106"/>
    </location>
</feature>
<evidence type="ECO:0000256" key="1">
    <source>
        <dbReference type="SAM" id="MobiDB-lite"/>
    </source>
</evidence>
<gene>
    <name evidence="2" type="ORF">LCGC14_3150040</name>
</gene>
<accession>A0A0F8WIE9</accession>
<feature type="compositionally biased region" description="Low complexity" evidence="1">
    <location>
        <begin position="161"/>
        <end position="172"/>
    </location>
</feature>
<dbReference type="EMBL" id="LAZR01069312">
    <property type="protein sequence ID" value="KKK47950.1"/>
    <property type="molecule type" value="Genomic_DNA"/>
</dbReference>
<evidence type="ECO:0000313" key="2">
    <source>
        <dbReference type="EMBL" id="KKK47950.1"/>
    </source>
</evidence>
<feature type="compositionally biased region" description="Polar residues" evidence="1">
    <location>
        <begin position="116"/>
        <end position="131"/>
    </location>
</feature>
<name>A0A0F8WIE9_9ZZZZ</name>